<protein>
    <submittedName>
        <fullName evidence="2">Uncharacterized protein</fullName>
    </submittedName>
</protein>
<evidence type="ECO:0000313" key="3">
    <source>
        <dbReference type="Proteomes" id="UP000283003"/>
    </source>
</evidence>
<dbReference type="AlphaFoldDB" id="A0A437GUC9"/>
<evidence type="ECO:0000256" key="1">
    <source>
        <dbReference type="SAM" id="Phobius"/>
    </source>
</evidence>
<accession>A0A437GUC9</accession>
<evidence type="ECO:0000313" key="2">
    <source>
        <dbReference type="EMBL" id="RVQ65006.1"/>
    </source>
</evidence>
<feature type="transmembrane region" description="Helical" evidence="1">
    <location>
        <begin position="45"/>
        <end position="66"/>
    </location>
</feature>
<dbReference type="EMBL" id="RXOL01000010">
    <property type="protein sequence ID" value="RVQ65006.1"/>
    <property type="molecule type" value="Genomic_DNA"/>
</dbReference>
<dbReference type="RefSeq" id="WP_127613620.1">
    <property type="nucleotide sequence ID" value="NZ_RXOL01000010.1"/>
</dbReference>
<feature type="transmembrane region" description="Helical" evidence="1">
    <location>
        <begin position="20"/>
        <end position="38"/>
    </location>
</feature>
<comment type="caution">
    <text evidence="2">The sequence shown here is derived from an EMBL/GenBank/DDBJ whole genome shotgun (WGS) entry which is preliminary data.</text>
</comment>
<keyword evidence="1" id="KW-0472">Membrane</keyword>
<dbReference type="Proteomes" id="UP000283003">
    <property type="component" value="Unassembled WGS sequence"/>
</dbReference>
<keyword evidence="1" id="KW-0812">Transmembrane</keyword>
<keyword evidence="1" id="KW-1133">Transmembrane helix</keyword>
<sequence length="198" mass="21298">MNDNAGENRAGQKEPRRVSFPLGIGIALAPFVFAWFLLREGYSSLARAVGFGWLAFFALGYIAGLAEAGDEAALAETKVPDTLKPATAARADRLPGEPDCTLTSETEGWNLVKANAILTAERYAISHNPAATFGDADGKPLYQIDGAHKGQYTLIISNDQVALAQLVPLFDFCTPAERLDPEGELWKVVLAKLNGETF</sequence>
<name>A0A437GUC9_9SPHN</name>
<keyword evidence="3" id="KW-1185">Reference proteome</keyword>
<dbReference type="OrthoDB" id="8094857at2"/>
<gene>
    <name evidence="2" type="ORF">EKN06_14490</name>
</gene>
<organism evidence="2 3">
    <name type="scientific">Croceicoccus ponticola</name>
    <dbReference type="NCBI Taxonomy" id="2217664"/>
    <lineage>
        <taxon>Bacteria</taxon>
        <taxon>Pseudomonadati</taxon>
        <taxon>Pseudomonadota</taxon>
        <taxon>Alphaproteobacteria</taxon>
        <taxon>Sphingomonadales</taxon>
        <taxon>Erythrobacteraceae</taxon>
        <taxon>Croceicoccus</taxon>
    </lineage>
</organism>
<proteinExistence type="predicted"/>
<reference evidence="2 3" key="1">
    <citation type="submission" date="2018-12" db="EMBL/GenBank/DDBJ databases">
        <title>Croceicoccus ponticola sp. nov., a lipolytic bacterium isolated from seawater.</title>
        <authorList>
            <person name="Yoon J.-H."/>
        </authorList>
    </citation>
    <scope>NUCLEOTIDE SEQUENCE [LARGE SCALE GENOMIC DNA]</scope>
    <source>
        <strain evidence="2 3">GM-16</strain>
    </source>
</reference>